<dbReference type="AlphaFoldDB" id="A0A2N5XKF8"/>
<evidence type="ECO:0000313" key="6">
    <source>
        <dbReference type="Proteomes" id="UP000234881"/>
    </source>
</evidence>
<dbReference type="SUPFAM" id="SSF51215">
    <property type="entry name" value="Regulatory protein AraC"/>
    <property type="match status" value="1"/>
</dbReference>
<keyword evidence="2" id="KW-0238">DNA-binding</keyword>
<dbReference type="SUPFAM" id="SSF46689">
    <property type="entry name" value="Homeodomain-like"/>
    <property type="match status" value="2"/>
</dbReference>
<dbReference type="RefSeq" id="WP_101535828.1">
    <property type="nucleotide sequence ID" value="NZ_JBFHIU010000004.1"/>
</dbReference>
<dbReference type="Pfam" id="PF12833">
    <property type="entry name" value="HTH_18"/>
    <property type="match status" value="1"/>
</dbReference>
<sequence>MITKQIKTNRFEASAIWSENVSFPAHAHDEFVLSCNIKGHEQLKLDGRTMEAPEFATTLYNPGQIQSGVGTELISSVYLDQTYVQDALNEEREVVFDRYIVEDPLLFKLFAKVMGCVLINDEDGDLEEYINSILLLGAERYSNRNLSAPPRVDDWRVHYILNWLKSDLSMTPSLESMAIEVGLSKTAFLRMFKRAVGTTPSQWHRSQRLAEAKRQLRIGRSATLVAVDLGFYDQAHLIKHFRQAYGVTPGHYTRK</sequence>
<dbReference type="InterPro" id="IPR003313">
    <property type="entry name" value="AraC-bd"/>
</dbReference>
<evidence type="ECO:0000256" key="3">
    <source>
        <dbReference type="ARBA" id="ARBA00023163"/>
    </source>
</evidence>
<dbReference type="InterPro" id="IPR018060">
    <property type="entry name" value="HTH_AraC"/>
</dbReference>
<dbReference type="Gene3D" id="1.10.10.60">
    <property type="entry name" value="Homeodomain-like"/>
    <property type="match status" value="1"/>
</dbReference>
<accession>A0A2N5XKF8</accession>
<evidence type="ECO:0000259" key="4">
    <source>
        <dbReference type="PROSITE" id="PS01124"/>
    </source>
</evidence>
<dbReference type="Proteomes" id="UP000234881">
    <property type="component" value="Unassembled WGS sequence"/>
</dbReference>
<dbReference type="InterPro" id="IPR009057">
    <property type="entry name" value="Homeodomain-like_sf"/>
</dbReference>
<keyword evidence="3" id="KW-0804">Transcription</keyword>
<comment type="caution">
    <text evidence="5">The sequence shown here is derived from an EMBL/GenBank/DDBJ whole genome shotgun (WGS) entry which is preliminary data.</text>
</comment>
<dbReference type="GO" id="GO:0043565">
    <property type="term" value="F:sequence-specific DNA binding"/>
    <property type="evidence" value="ECO:0007669"/>
    <property type="project" value="InterPro"/>
</dbReference>
<reference evidence="5 6" key="1">
    <citation type="submission" date="2018-01" db="EMBL/GenBank/DDBJ databases">
        <title>The draft genome sequence of Cohaesibacter sp. H1304.</title>
        <authorList>
            <person name="Wang N.-N."/>
            <person name="Du Z.-J."/>
        </authorList>
    </citation>
    <scope>NUCLEOTIDE SEQUENCE [LARGE SCALE GENOMIC DNA]</scope>
    <source>
        <strain evidence="5 6">H1304</strain>
    </source>
</reference>
<dbReference type="PANTHER" id="PTHR46796:SF2">
    <property type="entry name" value="TRANSCRIPTIONAL REGULATORY PROTEIN"/>
    <property type="match status" value="1"/>
</dbReference>
<dbReference type="PROSITE" id="PS01124">
    <property type="entry name" value="HTH_ARAC_FAMILY_2"/>
    <property type="match status" value="1"/>
</dbReference>
<name>A0A2N5XKF8_9HYPH</name>
<dbReference type="Pfam" id="PF02311">
    <property type="entry name" value="AraC_binding"/>
    <property type="match status" value="1"/>
</dbReference>
<feature type="domain" description="HTH araC/xylS-type" evidence="4">
    <location>
        <begin position="158"/>
        <end position="255"/>
    </location>
</feature>
<evidence type="ECO:0000256" key="2">
    <source>
        <dbReference type="ARBA" id="ARBA00023125"/>
    </source>
</evidence>
<keyword evidence="6" id="KW-1185">Reference proteome</keyword>
<gene>
    <name evidence="5" type="ORF">C0081_21710</name>
</gene>
<protein>
    <recommendedName>
        <fullName evidence="4">HTH araC/xylS-type domain-containing protein</fullName>
    </recommendedName>
</protein>
<dbReference type="PANTHER" id="PTHR46796">
    <property type="entry name" value="HTH-TYPE TRANSCRIPTIONAL ACTIVATOR RHAS-RELATED"/>
    <property type="match status" value="1"/>
</dbReference>
<proteinExistence type="predicted"/>
<evidence type="ECO:0000256" key="1">
    <source>
        <dbReference type="ARBA" id="ARBA00023015"/>
    </source>
</evidence>
<dbReference type="EMBL" id="PKUQ01000055">
    <property type="protein sequence ID" value="PLW74928.1"/>
    <property type="molecule type" value="Genomic_DNA"/>
</dbReference>
<organism evidence="5 6">
    <name type="scientific">Cohaesibacter celericrescens</name>
    <dbReference type="NCBI Taxonomy" id="2067669"/>
    <lineage>
        <taxon>Bacteria</taxon>
        <taxon>Pseudomonadati</taxon>
        <taxon>Pseudomonadota</taxon>
        <taxon>Alphaproteobacteria</taxon>
        <taxon>Hyphomicrobiales</taxon>
        <taxon>Cohaesibacteraceae</taxon>
    </lineage>
</organism>
<evidence type="ECO:0000313" key="5">
    <source>
        <dbReference type="EMBL" id="PLW74928.1"/>
    </source>
</evidence>
<dbReference type="InterPro" id="IPR050204">
    <property type="entry name" value="AraC_XylS_family_regulators"/>
</dbReference>
<keyword evidence="1" id="KW-0805">Transcription regulation</keyword>
<dbReference type="OrthoDB" id="9809338at2"/>
<dbReference type="GO" id="GO:0003700">
    <property type="term" value="F:DNA-binding transcription factor activity"/>
    <property type="evidence" value="ECO:0007669"/>
    <property type="project" value="InterPro"/>
</dbReference>
<dbReference type="SMART" id="SM00342">
    <property type="entry name" value="HTH_ARAC"/>
    <property type="match status" value="1"/>
</dbReference>
<dbReference type="InterPro" id="IPR037923">
    <property type="entry name" value="HTH-like"/>
</dbReference>